<evidence type="ECO:0000256" key="6">
    <source>
        <dbReference type="ARBA" id="ARBA00022670"/>
    </source>
</evidence>
<evidence type="ECO:0000256" key="2">
    <source>
        <dbReference type="ARBA" id="ARBA00004401"/>
    </source>
</evidence>
<dbReference type="PROSITE" id="PS00760">
    <property type="entry name" value="SPASE_I_2"/>
    <property type="match status" value="1"/>
</dbReference>
<accession>A0A372LCZ1</accession>
<keyword evidence="8 12" id="KW-0378">Hydrolase</keyword>
<keyword evidence="6 12" id="KW-0645">Protease</keyword>
<dbReference type="Pfam" id="PF10502">
    <property type="entry name" value="Peptidase_S26"/>
    <property type="match status" value="1"/>
</dbReference>
<dbReference type="CDD" id="cd06530">
    <property type="entry name" value="S26_SPase_I"/>
    <property type="match status" value="1"/>
</dbReference>
<evidence type="ECO:0000256" key="1">
    <source>
        <dbReference type="ARBA" id="ARBA00000677"/>
    </source>
</evidence>
<feature type="active site" evidence="11">
    <location>
        <position position="40"/>
    </location>
</feature>
<evidence type="ECO:0000256" key="13">
    <source>
        <dbReference type="RuleBase" id="RU362042"/>
    </source>
</evidence>
<dbReference type="RefSeq" id="WP_117328411.1">
    <property type="nucleotide sequence ID" value="NZ_QVTE01000065.1"/>
</dbReference>
<name>A0A372LCZ1_9BACI</name>
<keyword evidence="9 12" id="KW-1133">Transmembrane helix</keyword>
<dbReference type="GO" id="GO:0005886">
    <property type="term" value="C:plasma membrane"/>
    <property type="evidence" value="ECO:0007669"/>
    <property type="project" value="UniProtKB-SubCell"/>
</dbReference>
<dbReference type="PRINTS" id="PR00727">
    <property type="entry name" value="LEADERPTASE"/>
</dbReference>
<evidence type="ECO:0000259" key="14">
    <source>
        <dbReference type="Pfam" id="PF10502"/>
    </source>
</evidence>
<evidence type="ECO:0000256" key="5">
    <source>
        <dbReference type="ARBA" id="ARBA00022475"/>
    </source>
</evidence>
<keyword evidence="5" id="KW-1003">Cell membrane</keyword>
<proteinExistence type="inferred from homology"/>
<dbReference type="InterPro" id="IPR019533">
    <property type="entry name" value="Peptidase_S26"/>
</dbReference>
<evidence type="ECO:0000256" key="7">
    <source>
        <dbReference type="ARBA" id="ARBA00022692"/>
    </source>
</evidence>
<dbReference type="AlphaFoldDB" id="A0A372LCZ1"/>
<evidence type="ECO:0000256" key="10">
    <source>
        <dbReference type="ARBA" id="ARBA00023136"/>
    </source>
</evidence>
<feature type="domain" description="Peptidase S26" evidence="14">
    <location>
        <begin position="11"/>
        <end position="174"/>
    </location>
</feature>
<evidence type="ECO:0000256" key="4">
    <source>
        <dbReference type="ARBA" id="ARBA00013208"/>
    </source>
</evidence>
<evidence type="ECO:0000256" key="12">
    <source>
        <dbReference type="RuleBase" id="RU003993"/>
    </source>
</evidence>
<keyword evidence="7 12" id="KW-0812">Transmembrane</keyword>
<evidence type="ECO:0000256" key="3">
    <source>
        <dbReference type="ARBA" id="ARBA00009370"/>
    </source>
</evidence>
<dbReference type="OrthoDB" id="9802919at2"/>
<dbReference type="EC" id="3.4.21.89" evidence="4 12"/>
<evidence type="ECO:0000313" key="16">
    <source>
        <dbReference type="Proteomes" id="UP000264541"/>
    </source>
</evidence>
<dbReference type="GO" id="GO:0009003">
    <property type="term" value="F:signal peptidase activity"/>
    <property type="evidence" value="ECO:0007669"/>
    <property type="project" value="UniProtKB-EC"/>
</dbReference>
<dbReference type="InterPro" id="IPR036286">
    <property type="entry name" value="LexA/Signal_pep-like_sf"/>
</dbReference>
<feature type="transmembrane region" description="Helical" evidence="12">
    <location>
        <begin position="12"/>
        <end position="34"/>
    </location>
</feature>
<dbReference type="InterPro" id="IPR019757">
    <property type="entry name" value="Pept_S26A_signal_pept_1_Lys-AS"/>
</dbReference>
<keyword evidence="10 12" id="KW-0472">Membrane</keyword>
<evidence type="ECO:0000256" key="8">
    <source>
        <dbReference type="ARBA" id="ARBA00022801"/>
    </source>
</evidence>
<keyword evidence="16" id="KW-1185">Reference proteome</keyword>
<dbReference type="PANTHER" id="PTHR43390">
    <property type="entry name" value="SIGNAL PEPTIDASE I"/>
    <property type="match status" value="1"/>
</dbReference>
<comment type="caution">
    <text evidence="15">The sequence shown here is derived from an EMBL/GenBank/DDBJ whole genome shotgun (WGS) entry which is preliminary data.</text>
</comment>
<comment type="subcellular location">
    <subcellularLocation>
        <location evidence="2">Cell membrane</location>
        <topology evidence="2">Single-pass type II membrane protein</topology>
    </subcellularLocation>
    <subcellularLocation>
        <location evidence="13">Membrane</location>
        <topology evidence="13">Single-pass type II membrane protein</topology>
    </subcellularLocation>
</comment>
<dbReference type="SUPFAM" id="SSF51306">
    <property type="entry name" value="LexA/Signal peptidase"/>
    <property type="match status" value="1"/>
</dbReference>
<dbReference type="FunFam" id="2.10.109.10:FF:000008">
    <property type="entry name" value="Signal peptidase I"/>
    <property type="match status" value="1"/>
</dbReference>
<dbReference type="NCBIfam" id="TIGR02227">
    <property type="entry name" value="sigpep_I_bact"/>
    <property type="match status" value="1"/>
</dbReference>
<dbReference type="InterPro" id="IPR019756">
    <property type="entry name" value="Pept_S26A_signal_pept_1_Ser-AS"/>
</dbReference>
<feature type="active site" evidence="11">
    <location>
        <position position="80"/>
    </location>
</feature>
<evidence type="ECO:0000256" key="11">
    <source>
        <dbReference type="PIRSR" id="PIRSR600223-1"/>
    </source>
</evidence>
<comment type="similarity">
    <text evidence="3 13">Belongs to the peptidase S26 family.</text>
</comment>
<dbReference type="PANTHER" id="PTHR43390:SF1">
    <property type="entry name" value="CHLOROPLAST PROCESSING PEPTIDASE"/>
    <property type="match status" value="1"/>
</dbReference>
<dbReference type="Gene3D" id="2.10.109.10">
    <property type="entry name" value="Umud Fragment, subunit A"/>
    <property type="match status" value="1"/>
</dbReference>
<comment type="catalytic activity">
    <reaction evidence="1 12">
        <text>Cleavage of hydrophobic, N-terminal signal or leader sequences from secreted and periplasmic proteins.</text>
        <dbReference type="EC" id="3.4.21.89"/>
    </reaction>
</comment>
<gene>
    <name evidence="15" type="primary">lepB</name>
    <name evidence="15" type="ORF">D0469_19610</name>
</gene>
<organism evidence="15 16">
    <name type="scientific">Peribacillus saganii</name>
    <dbReference type="NCBI Taxonomy" id="2303992"/>
    <lineage>
        <taxon>Bacteria</taxon>
        <taxon>Bacillati</taxon>
        <taxon>Bacillota</taxon>
        <taxon>Bacilli</taxon>
        <taxon>Bacillales</taxon>
        <taxon>Bacillaceae</taxon>
        <taxon>Peribacillus</taxon>
    </lineage>
</organism>
<sequence length="183" mass="21207">MGQKRTTPVGEWVKTAIILFVLFIFIRTFLFSSYEVEGDSMKPTLQSGNKLVVNKISYQLADIKRFDVIIFHRKKEDYVKRVIGLPGDKITYADDHLFINGNRYREEYLEKTERPVLGQKMTGDFTLQELTSEETVPEGELFVMGDNRLVSLDSRHFGFVPIDKVVGRVDAKYWPLGEFNLEM</sequence>
<protein>
    <recommendedName>
        <fullName evidence="4 12">Signal peptidase I</fullName>
        <ecNumber evidence="4 12">3.4.21.89</ecNumber>
    </recommendedName>
</protein>
<dbReference type="PROSITE" id="PS00761">
    <property type="entry name" value="SPASE_I_3"/>
    <property type="match status" value="1"/>
</dbReference>
<dbReference type="InterPro" id="IPR019758">
    <property type="entry name" value="Pept_S26A_signal_pept_1_CS"/>
</dbReference>
<dbReference type="EMBL" id="QVTE01000065">
    <property type="protein sequence ID" value="RFU63538.1"/>
    <property type="molecule type" value="Genomic_DNA"/>
</dbReference>
<dbReference type="GO" id="GO:0006465">
    <property type="term" value="P:signal peptide processing"/>
    <property type="evidence" value="ECO:0007669"/>
    <property type="project" value="InterPro"/>
</dbReference>
<dbReference type="GO" id="GO:0004252">
    <property type="term" value="F:serine-type endopeptidase activity"/>
    <property type="evidence" value="ECO:0007669"/>
    <property type="project" value="InterPro"/>
</dbReference>
<reference evidence="15 16" key="1">
    <citation type="submission" date="2018-08" db="EMBL/GenBank/DDBJ databases">
        <title>Bacillus chawlae sp. nov., Bacillus glennii sp. nov., and Bacillus saganii sp. nov. Isolated from the Vehicle Assembly Building at Kennedy Space Center where the Viking Spacecraft were Assembled.</title>
        <authorList>
            <person name="Seuylemezian A."/>
            <person name="Vaishampayan P."/>
        </authorList>
    </citation>
    <scope>NUCLEOTIDE SEQUENCE [LARGE SCALE GENOMIC DNA]</scope>
    <source>
        <strain evidence="15 16">V47-23a</strain>
    </source>
</reference>
<evidence type="ECO:0000313" key="15">
    <source>
        <dbReference type="EMBL" id="RFU63538.1"/>
    </source>
</evidence>
<dbReference type="Proteomes" id="UP000264541">
    <property type="component" value="Unassembled WGS sequence"/>
</dbReference>
<dbReference type="InterPro" id="IPR000223">
    <property type="entry name" value="Pept_S26A_signal_pept_1"/>
</dbReference>
<dbReference type="PROSITE" id="PS00501">
    <property type="entry name" value="SPASE_I_1"/>
    <property type="match status" value="1"/>
</dbReference>
<evidence type="ECO:0000256" key="9">
    <source>
        <dbReference type="ARBA" id="ARBA00022989"/>
    </source>
</evidence>